<dbReference type="OrthoDB" id="7210116at2"/>
<feature type="signal peptide" evidence="1">
    <location>
        <begin position="1"/>
        <end position="31"/>
    </location>
</feature>
<reference evidence="3 4" key="1">
    <citation type="submission" date="2018-11" db="EMBL/GenBank/DDBJ databases">
        <title>the genome of Mesorhizobium tamadayense DSM 28320.</title>
        <authorList>
            <person name="Gao J."/>
        </authorList>
    </citation>
    <scope>NUCLEOTIDE SEQUENCE [LARGE SCALE GENOMIC DNA]</scope>
    <source>
        <strain evidence="3 4">DSM 28320</strain>
    </source>
</reference>
<name>A0A3P3F827_9HYPH</name>
<dbReference type="Pfam" id="PF13400">
    <property type="entry name" value="Tad"/>
    <property type="match status" value="1"/>
</dbReference>
<feature type="domain" description="Putative Flp pilus-assembly TadG-like N-terminal" evidence="2">
    <location>
        <begin position="11"/>
        <end position="56"/>
    </location>
</feature>
<dbReference type="RefSeq" id="WP_125004092.1">
    <property type="nucleotide sequence ID" value="NZ_RQXT01000040.1"/>
</dbReference>
<dbReference type="AlphaFoldDB" id="A0A3P3F827"/>
<evidence type="ECO:0000256" key="1">
    <source>
        <dbReference type="SAM" id="SignalP"/>
    </source>
</evidence>
<protein>
    <submittedName>
        <fullName evidence="3">Pilus assembly protein</fullName>
    </submittedName>
</protein>
<dbReference type="Proteomes" id="UP000273786">
    <property type="component" value="Unassembled WGS sequence"/>
</dbReference>
<feature type="chain" id="PRO_5018004821" evidence="1">
    <location>
        <begin position="32"/>
        <end position="405"/>
    </location>
</feature>
<keyword evidence="1" id="KW-0732">Signal</keyword>
<sequence>MIGRFWASTRGNFALATAIAAVPLMLVVAGAVDVAGTSDDAAQLQNSLDAAGLAVGTKYQPSMSAGDVRQLGLTFFAANMSAADAGEYSGSLAAFQATASGNPSAYTISLSSSITRPAFVSGAPAWQAIRSASIQVKPGAQACVLALDPHVGAAVNLQGSTNVSMNGCVIAANSDAADAVNRGGSAIVSAGCVSTVGSTSGITPPNATLSCDAPLTNQYASFDPLANVTPPAYGLCQSMPNGKTITLSQGTYCDKTLSGKITLNPGVYLMRNVTIKPGGNGSLTGHGVTIFLMEGSQLYINANDQVDLSPPTSGPYAGITIFQDHGNTSALTINGGSGSVVSGFIYAPDAPISYAGNSDMNAQGSCLRLVGKTVEMTGNSAVKSDCTAELGNREMYAGRMITLVK</sequence>
<gene>
    <name evidence="3" type="ORF">EH240_26345</name>
</gene>
<comment type="caution">
    <text evidence="3">The sequence shown here is derived from an EMBL/GenBank/DDBJ whole genome shotgun (WGS) entry which is preliminary data.</text>
</comment>
<evidence type="ECO:0000259" key="2">
    <source>
        <dbReference type="Pfam" id="PF13400"/>
    </source>
</evidence>
<accession>A0A3P3F827</accession>
<evidence type="ECO:0000313" key="4">
    <source>
        <dbReference type="Proteomes" id="UP000273786"/>
    </source>
</evidence>
<dbReference type="EMBL" id="RQXT01000040">
    <property type="protein sequence ID" value="RRH94809.1"/>
    <property type="molecule type" value="Genomic_DNA"/>
</dbReference>
<proteinExistence type="predicted"/>
<dbReference type="InterPro" id="IPR028087">
    <property type="entry name" value="Tad_N"/>
</dbReference>
<evidence type="ECO:0000313" key="3">
    <source>
        <dbReference type="EMBL" id="RRH94809.1"/>
    </source>
</evidence>
<keyword evidence="4" id="KW-1185">Reference proteome</keyword>
<organism evidence="3 4">
    <name type="scientific">Mesorhizobium tamadayense</name>
    <dbReference type="NCBI Taxonomy" id="425306"/>
    <lineage>
        <taxon>Bacteria</taxon>
        <taxon>Pseudomonadati</taxon>
        <taxon>Pseudomonadota</taxon>
        <taxon>Alphaproteobacteria</taxon>
        <taxon>Hyphomicrobiales</taxon>
        <taxon>Phyllobacteriaceae</taxon>
        <taxon>Mesorhizobium</taxon>
    </lineage>
</organism>